<evidence type="ECO:0000256" key="2">
    <source>
        <dbReference type="SAM" id="SignalP"/>
    </source>
</evidence>
<dbReference type="InterPro" id="IPR050300">
    <property type="entry name" value="GDXG_lipolytic_enzyme"/>
</dbReference>
<dbReference type="InterPro" id="IPR029058">
    <property type="entry name" value="AB_hydrolase_fold"/>
</dbReference>
<dbReference type="PANTHER" id="PTHR48081">
    <property type="entry name" value="AB HYDROLASE SUPERFAMILY PROTEIN C4A8.06C"/>
    <property type="match status" value="1"/>
</dbReference>
<sequence>MLDRRSAILGTLASGLAGVAAAQTVPPHIVGAVPVAGLPEPDETIDLWPHGAHGAPGAPARALVETVVERSTETALTDRAVTGISRPRLVVFRPRIANGSAVLVAPGGGYARVVIDKEGYELGRWLAARGFTVFVLFYRLPGEGWAAGPDVALADAQRAMRVIRSRARDYGIYPERVAAMGFSAGGHVCGDLATRFDVPVYTAVDAADRLASRPDVAALIYAVQSMTPKLAHPGSRDLLIGRGASVALAAAHSTALNVTGKTPPCFLVHAEDDATVDVENTIEFRAACKAAKVPVETHLFTSGGHGFGLRSAMGKPAEAWPDLFLAWARTQGLG</sequence>
<feature type="domain" description="BD-FAE-like" evidence="3">
    <location>
        <begin position="102"/>
        <end position="286"/>
    </location>
</feature>
<keyword evidence="2" id="KW-0732">Signal</keyword>
<keyword evidence="1 4" id="KW-0378">Hydrolase</keyword>
<reference evidence="4 5" key="1">
    <citation type="journal article" date="2019" name="Environ. Microbiol.">
        <title>Species interactions and distinct microbial communities in high Arctic permafrost affected cryosols are associated with the CH4 and CO2 gas fluxes.</title>
        <authorList>
            <person name="Altshuler I."/>
            <person name="Hamel J."/>
            <person name="Turney S."/>
            <person name="Magnuson E."/>
            <person name="Levesque R."/>
            <person name="Greer C."/>
            <person name="Whyte L.G."/>
        </authorList>
    </citation>
    <scope>NUCLEOTIDE SEQUENCE [LARGE SCALE GENOMIC DNA]</scope>
    <source>
        <strain evidence="4 5">E6.1</strain>
    </source>
</reference>
<proteinExistence type="predicted"/>
<evidence type="ECO:0000256" key="1">
    <source>
        <dbReference type="ARBA" id="ARBA00022801"/>
    </source>
</evidence>
<name>A0A502FVX2_9SPHN</name>
<evidence type="ECO:0000313" key="4">
    <source>
        <dbReference type="EMBL" id="TPG53093.1"/>
    </source>
</evidence>
<dbReference type="PANTHER" id="PTHR48081:SF6">
    <property type="entry name" value="PEPTIDASE S9 PROLYL OLIGOPEPTIDASE CATALYTIC DOMAIN-CONTAINING PROTEIN"/>
    <property type="match status" value="1"/>
</dbReference>
<dbReference type="Proteomes" id="UP000319931">
    <property type="component" value="Unassembled WGS sequence"/>
</dbReference>
<organism evidence="4 5">
    <name type="scientific">Sphingomonas glacialis</name>
    <dbReference type="NCBI Taxonomy" id="658225"/>
    <lineage>
        <taxon>Bacteria</taxon>
        <taxon>Pseudomonadati</taxon>
        <taxon>Pseudomonadota</taxon>
        <taxon>Alphaproteobacteria</taxon>
        <taxon>Sphingomonadales</taxon>
        <taxon>Sphingomonadaceae</taxon>
        <taxon>Sphingomonas</taxon>
    </lineage>
</organism>
<accession>A0A502FVX2</accession>
<feature type="signal peptide" evidence="2">
    <location>
        <begin position="1"/>
        <end position="22"/>
    </location>
</feature>
<gene>
    <name evidence="4" type="ORF">EAH76_13760</name>
</gene>
<dbReference type="SUPFAM" id="SSF53474">
    <property type="entry name" value="alpha/beta-Hydrolases"/>
    <property type="match status" value="1"/>
</dbReference>
<dbReference type="InterPro" id="IPR049492">
    <property type="entry name" value="BD-FAE-like_dom"/>
</dbReference>
<dbReference type="AlphaFoldDB" id="A0A502FVX2"/>
<comment type="caution">
    <text evidence="4">The sequence shown here is derived from an EMBL/GenBank/DDBJ whole genome shotgun (WGS) entry which is preliminary data.</text>
</comment>
<evidence type="ECO:0000259" key="3">
    <source>
        <dbReference type="Pfam" id="PF20434"/>
    </source>
</evidence>
<dbReference type="Pfam" id="PF20434">
    <property type="entry name" value="BD-FAE"/>
    <property type="match status" value="1"/>
</dbReference>
<protein>
    <submittedName>
        <fullName evidence="4">Alpha/beta hydrolase</fullName>
    </submittedName>
</protein>
<keyword evidence="5" id="KW-1185">Reference proteome</keyword>
<dbReference type="OrthoDB" id="9771666at2"/>
<feature type="chain" id="PRO_5021309429" evidence="2">
    <location>
        <begin position="23"/>
        <end position="334"/>
    </location>
</feature>
<dbReference type="EMBL" id="RCZC01000003">
    <property type="protein sequence ID" value="TPG53093.1"/>
    <property type="molecule type" value="Genomic_DNA"/>
</dbReference>
<dbReference type="Gene3D" id="3.40.50.1820">
    <property type="entry name" value="alpha/beta hydrolase"/>
    <property type="match status" value="1"/>
</dbReference>
<dbReference type="GO" id="GO:0016787">
    <property type="term" value="F:hydrolase activity"/>
    <property type="evidence" value="ECO:0007669"/>
    <property type="project" value="UniProtKB-KW"/>
</dbReference>
<evidence type="ECO:0000313" key="5">
    <source>
        <dbReference type="Proteomes" id="UP000319931"/>
    </source>
</evidence>